<dbReference type="CDD" id="cd00598">
    <property type="entry name" value="GH18_chitinase-like"/>
    <property type="match status" value="1"/>
</dbReference>
<accession>A0A2G8SRJ5</accession>
<protein>
    <recommendedName>
        <fullName evidence="2">chitinase</fullName>
        <ecNumber evidence="2">3.2.1.14</ecNumber>
    </recommendedName>
</protein>
<dbReference type="Gene3D" id="3.20.20.80">
    <property type="entry name" value="Glycosidases"/>
    <property type="match status" value="1"/>
</dbReference>
<keyword evidence="5" id="KW-0119">Carbohydrate metabolism</keyword>
<dbReference type="EMBL" id="AYKW01000001">
    <property type="protein sequence ID" value="PIL36389.1"/>
    <property type="molecule type" value="Genomic_DNA"/>
</dbReference>
<evidence type="ECO:0000256" key="4">
    <source>
        <dbReference type="ARBA" id="ARBA00023024"/>
    </source>
</evidence>
<name>A0A2G8SRJ5_9APHY</name>
<evidence type="ECO:0000256" key="6">
    <source>
        <dbReference type="ARBA" id="ARBA00023295"/>
    </source>
</evidence>
<organism evidence="11 12">
    <name type="scientific">Ganoderma sinense ZZ0214-1</name>
    <dbReference type="NCBI Taxonomy" id="1077348"/>
    <lineage>
        <taxon>Eukaryota</taxon>
        <taxon>Fungi</taxon>
        <taxon>Dikarya</taxon>
        <taxon>Basidiomycota</taxon>
        <taxon>Agaricomycotina</taxon>
        <taxon>Agaricomycetes</taxon>
        <taxon>Polyporales</taxon>
        <taxon>Polyporaceae</taxon>
        <taxon>Ganoderma</taxon>
    </lineage>
</organism>
<keyword evidence="4" id="KW-0146">Chitin degradation</keyword>
<dbReference type="PROSITE" id="PS01095">
    <property type="entry name" value="GH18_1"/>
    <property type="match status" value="1"/>
</dbReference>
<dbReference type="GO" id="GO:0000272">
    <property type="term" value="P:polysaccharide catabolic process"/>
    <property type="evidence" value="ECO:0007669"/>
    <property type="project" value="UniProtKB-KW"/>
</dbReference>
<dbReference type="Pfam" id="PF00704">
    <property type="entry name" value="Glyco_hydro_18"/>
    <property type="match status" value="1"/>
</dbReference>
<dbReference type="GO" id="GO:0008843">
    <property type="term" value="F:endochitinase activity"/>
    <property type="evidence" value="ECO:0007669"/>
    <property type="project" value="UniProtKB-EC"/>
</dbReference>
<dbReference type="InterPro" id="IPR001223">
    <property type="entry name" value="Glyco_hydro18_cat"/>
</dbReference>
<dbReference type="PROSITE" id="PS51910">
    <property type="entry name" value="GH18_2"/>
    <property type="match status" value="1"/>
</dbReference>
<proteinExistence type="inferred from homology"/>
<dbReference type="InterPro" id="IPR001579">
    <property type="entry name" value="Glyco_hydro_18_chit_AS"/>
</dbReference>
<dbReference type="PANTHER" id="PTHR45708">
    <property type="entry name" value="ENDOCHITINASE"/>
    <property type="match status" value="1"/>
</dbReference>
<keyword evidence="12" id="KW-1185">Reference proteome</keyword>
<reference evidence="11 12" key="1">
    <citation type="journal article" date="2015" name="Sci. Rep.">
        <title>Chromosome-level genome map provides insights into diverse defense mechanisms in the medicinal fungus Ganoderma sinense.</title>
        <authorList>
            <person name="Zhu Y."/>
            <person name="Xu J."/>
            <person name="Sun C."/>
            <person name="Zhou S."/>
            <person name="Xu H."/>
            <person name="Nelson D.R."/>
            <person name="Qian J."/>
            <person name="Song J."/>
            <person name="Luo H."/>
            <person name="Xiang L."/>
            <person name="Li Y."/>
            <person name="Xu Z."/>
            <person name="Ji A."/>
            <person name="Wang L."/>
            <person name="Lu S."/>
            <person name="Hayward A."/>
            <person name="Sun W."/>
            <person name="Li X."/>
            <person name="Schwartz D.C."/>
            <person name="Wang Y."/>
            <person name="Chen S."/>
        </authorList>
    </citation>
    <scope>NUCLEOTIDE SEQUENCE [LARGE SCALE GENOMIC DNA]</scope>
    <source>
        <strain evidence="11 12">ZZ0214-1</strain>
    </source>
</reference>
<evidence type="ECO:0000259" key="10">
    <source>
        <dbReference type="PROSITE" id="PS51910"/>
    </source>
</evidence>
<dbReference type="EC" id="3.2.1.14" evidence="2"/>
<evidence type="ECO:0000256" key="3">
    <source>
        <dbReference type="ARBA" id="ARBA00022801"/>
    </source>
</evidence>
<comment type="similarity">
    <text evidence="9">Belongs to the glycosyl hydrolase 18 family.</text>
</comment>
<comment type="catalytic activity">
    <reaction evidence="1">
        <text>Random endo-hydrolysis of N-acetyl-beta-D-glucosaminide (1-&gt;4)-beta-linkages in chitin and chitodextrins.</text>
        <dbReference type="EC" id="3.2.1.14"/>
    </reaction>
</comment>
<keyword evidence="7" id="KW-0624">Polysaccharide degradation</keyword>
<keyword evidence="3 8" id="KW-0378">Hydrolase</keyword>
<evidence type="ECO:0000313" key="11">
    <source>
        <dbReference type="EMBL" id="PIL36389.1"/>
    </source>
</evidence>
<evidence type="ECO:0000256" key="7">
    <source>
        <dbReference type="ARBA" id="ARBA00023326"/>
    </source>
</evidence>
<dbReference type="InterPro" id="IPR050542">
    <property type="entry name" value="Glycosyl_Hydrlase18_Chitinase"/>
</dbReference>
<gene>
    <name evidence="11" type="ORF">GSI_00077</name>
</gene>
<dbReference type="GO" id="GO:0006032">
    <property type="term" value="P:chitin catabolic process"/>
    <property type="evidence" value="ECO:0007669"/>
    <property type="project" value="UniProtKB-KW"/>
</dbReference>
<evidence type="ECO:0000313" key="12">
    <source>
        <dbReference type="Proteomes" id="UP000230002"/>
    </source>
</evidence>
<dbReference type="InterPro" id="IPR017853">
    <property type="entry name" value="GH"/>
</dbReference>
<evidence type="ECO:0000256" key="8">
    <source>
        <dbReference type="RuleBase" id="RU000489"/>
    </source>
</evidence>
<feature type="domain" description="GH18" evidence="10">
    <location>
        <begin position="181"/>
        <end position="476"/>
    </location>
</feature>
<dbReference type="Proteomes" id="UP000230002">
    <property type="component" value="Unassembled WGS sequence"/>
</dbReference>
<keyword evidence="6 8" id="KW-0326">Glycosidase</keyword>
<evidence type="ECO:0000256" key="2">
    <source>
        <dbReference type="ARBA" id="ARBA00012729"/>
    </source>
</evidence>
<dbReference type="AlphaFoldDB" id="A0A2G8SRJ5"/>
<dbReference type="SUPFAM" id="SSF51445">
    <property type="entry name" value="(Trans)glycosidases"/>
    <property type="match status" value="1"/>
</dbReference>
<evidence type="ECO:0000256" key="5">
    <source>
        <dbReference type="ARBA" id="ARBA00023277"/>
    </source>
</evidence>
<dbReference type="PANTHER" id="PTHR45708:SF49">
    <property type="entry name" value="ENDOCHITINASE"/>
    <property type="match status" value="1"/>
</dbReference>
<evidence type="ECO:0000256" key="1">
    <source>
        <dbReference type="ARBA" id="ARBA00000822"/>
    </source>
</evidence>
<sequence>MLVNRIVSELEVAERVLYRTIAFKWSTPEARKFRDSIAISPRRGTLVINISILRIDRANARLPPLLVVLPNLRAVTLCTSHPVHRQCDTVCAGVHLLHLRRFAAYMKVGSSSALLAFLTAHPLLDALDEHPARPTREMFSSTRMITAVFAALTLASTGFAAPAPADGDVSNLSARAVAPSSRFVIYSDNWVTGALPAASALKGYNVVALSFLTLNGAVDQAGNWATLSAADKTAKKNEYHKAGIKIVASAFGATDTPTTSGANAVNTANTMAQWVKTNGLDGIDVDYEDLGAMNRGDGAAEKWVSDFTTTLRKTLPKGQYILSHAPLAPWLAPNQQFKAGAYVKINKNVGSLIDWVRHPSLFPCFYEVTDTEDLQYNVQFYNQGLYGDCAGLLTKSGGAFPGSSLFEIPKNGIPLNKLVIGKPATAADASNGFMSAATLGSCVKQAKAKGWNGGVMVWQFPHADAGWIKSAKGGAF</sequence>
<evidence type="ECO:0000256" key="9">
    <source>
        <dbReference type="RuleBase" id="RU004453"/>
    </source>
</evidence>
<comment type="caution">
    <text evidence="11">The sequence shown here is derived from an EMBL/GenBank/DDBJ whole genome shotgun (WGS) entry which is preliminary data.</text>
</comment>
<dbReference type="OrthoDB" id="2721240at2759"/>